<dbReference type="AlphaFoldDB" id="A0A8T2H133"/>
<feature type="compositionally biased region" description="Basic and acidic residues" evidence="1">
    <location>
        <begin position="59"/>
        <end position="69"/>
    </location>
</feature>
<evidence type="ECO:0000313" key="2">
    <source>
        <dbReference type="EMBL" id="KAG7653293.1"/>
    </source>
</evidence>
<gene>
    <name evidence="2" type="ORF">ISN44_As01g005770</name>
</gene>
<accession>A0A8T2H133</accession>
<dbReference type="EMBL" id="JAEFBJ010000001">
    <property type="protein sequence ID" value="KAG7653293.1"/>
    <property type="molecule type" value="Genomic_DNA"/>
</dbReference>
<name>A0A8T2H133_ARASU</name>
<feature type="region of interest" description="Disordered" evidence="1">
    <location>
        <begin position="165"/>
        <end position="190"/>
    </location>
</feature>
<organism evidence="2 3">
    <name type="scientific">Arabidopsis suecica</name>
    <name type="common">Swedish thale-cress</name>
    <name type="synonym">Cardaminopsis suecica</name>
    <dbReference type="NCBI Taxonomy" id="45249"/>
    <lineage>
        <taxon>Eukaryota</taxon>
        <taxon>Viridiplantae</taxon>
        <taxon>Streptophyta</taxon>
        <taxon>Embryophyta</taxon>
        <taxon>Tracheophyta</taxon>
        <taxon>Spermatophyta</taxon>
        <taxon>Magnoliopsida</taxon>
        <taxon>eudicotyledons</taxon>
        <taxon>Gunneridae</taxon>
        <taxon>Pentapetalae</taxon>
        <taxon>rosids</taxon>
        <taxon>malvids</taxon>
        <taxon>Brassicales</taxon>
        <taxon>Brassicaceae</taxon>
        <taxon>Camelineae</taxon>
        <taxon>Arabidopsis</taxon>
    </lineage>
</organism>
<dbReference type="Proteomes" id="UP000694251">
    <property type="component" value="Chromosome 1"/>
</dbReference>
<comment type="caution">
    <text evidence="2">The sequence shown here is derived from an EMBL/GenBank/DDBJ whole genome shotgun (WGS) entry which is preliminary data.</text>
</comment>
<sequence length="223" mass="25602">MEDHEKIDGKMKKKKSVASIPANYVSILQLQERWLKEKEQKQKEKDFVERGVKQQVVDHGQRRRAEEEDAVKVVKAMETKVKLQEKGMQCGVNRCKNEPKGVKKEEIEVSAIVSNKDDVGGDSREKKKKTPVKENARRAFKPKGENAAKEETQFFQNRWIKKKVEEEGETSEVKEPARLNSKQGYYQNQRHDWSSTRVIRATTSTMVWVKKGTNDGAAGENGV</sequence>
<protein>
    <submittedName>
        <fullName evidence="2">Uncharacterized protein</fullName>
    </submittedName>
</protein>
<feature type="compositionally biased region" description="Basic and acidic residues" evidence="1">
    <location>
        <begin position="115"/>
        <end position="152"/>
    </location>
</feature>
<keyword evidence="3" id="KW-1185">Reference proteome</keyword>
<proteinExistence type="predicted"/>
<feature type="region of interest" description="Disordered" evidence="1">
    <location>
        <begin position="114"/>
        <end position="152"/>
    </location>
</feature>
<reference evidence="2 3" key="1">
    <citation type="submission" date="2020-12" db="EMBL/GenBank/DDBJ databases">
        <title>Concerted genomic and epigenomic changes stabilize Arabidopsis allopolyploids.</title>
        <authorList>
            <person name="Chen Z."/>
        </authorList>
    </citation>
    <scope>NUCLEOTIDE SEQUENCE [LARGE SCALE GENOMIC DNA]</scope>
    <source>
        <strain evidence="2">As9502</strain>
        <tissue evidence="2">Leaf</tissue>
    </source>
</reference>
<dbReference type="OrthoDB" id="1413014at2759"/>
<feature type="compositionally biased region" description="Basic and acidic residues" evidence="1">
    <location>
        <begin position="39"/>
        <end position="52"/>
    </location>
</feature>
<evidence type="ECO:0000256" key="1">
    <source>
        <dbReference type="SAM" id="MobiDB-lite"/>
    </source>
</evidence>
<evidence type="ECO:0000313" key="3">
    <source>
        <dbReference type="Proteomes" id="UP000694251"/>
    </source>
</evidence>
<feature type="region of interest" description="Disordered" evidence="1">
    <location>
        <begin position="39"/>
        <end position="69"/>
    </location>
</feature>